<reference evidence="1 2" key="1">
    <citation type="submission" date="2018-11" db="EMBL/GenBank/DDBJ databases">
        <authorList>
            <consortium name="Pathogen Informatics"/>
        </authorList>
    </citation>
    <scope>NUCLEOTIDE SEQUENCE [LARGE SCALE GENOMIC DNA]</scope>
    <source>
        <strain evidence="1 2">MHpl1</strain>
    </source>
</reference>
<proteinExistence type="predicted"/>
<dbReference type="EMBL" id="UZAF01017760">
    <property type="protein sequence ID" value="VDO44732.1"/>
    <property type="molecule type" value="Genomic_DNA"/>
</dbReference>
<dbReference type="AlphaFoldDB" id="A0A3P7Z0J3"/>
<gene>
    <name evidence="1" type="ORF">HPLM_LOCUS12099</name>
</gene>
<dbReference type="Proteomes" id="UP000268014">
    <property type="component" value="Unassembled WGS sequence"/>
</dbReference>
<evidence type="ECO:0000313" key="1">
    <source>
        <dbReference type="EMBL" id="VDO44732.1"/>
    </source>
</evidence>
<sequence>MHHQVVPECAFSNTAAACICRGTDCNDIKNTREVLAKYLATTNSAEVRNFILCFLAKGDKKSFATATKMKVDAPKRKIRHKKKKRVKRSKSMGRLLPLSTCHMLREIWQELFWTR</sequence>
<dbReference type="OrthoDB" id="10506460at2759"/>
<keyword evidence="2" id="KW-1185">Reference proteome</keyword>
<name>A0A3P7Z0J3_HAEPC</name>
<accession>A0A3P7Z0J3</accession>
<organism evidence="1 2">
    <name type="scientific">Haemonchus placei</name>
    <name type="common">Barber's pole worm</name>
    <dbReference type="NCBI Taxonomy" id="6290"/>
    <lineage>
        <taxon>Eukaryota</taxon>
        <taxon>Metazoa</taxon>
        <taxon>Ecdysozoa</taxon>
        <taxon>Nematoda</taxon>
        <taxon>Chromadorea</taxon>
        <taxon>Rhabditida</taxon>
        <taxon>Rhabditina</taxon>
        <taxon>Rhabditomorpha</taxon>
        <taxon>Strongyloidea</taxon>
        <taxon>Trichostrongylidae</taxon>
        <taxon>Haemonchus</taxon>
    </lineage>
</organism>
<protein>
    <submittedName>
        <fullName evidence="1">Uncharacterized protein</fullName>
    </submittedName>
</protein>
<evidence type="ECO:0000313" key="2">
    <source>
        <dbReference type="Proteomes" id="UP000268014"/>
    </source>
</evidence>